<protein>
    <recommendedName>
        <fullName evidence="14">Cell division cycle associated 5</fullName>
    </recommendedName>
</protein>
<evidence type="ECO:0000259" key="10">
    <source>
        <dbReference type="Pfam" id="PF09666"/>
    </source>
</evidence>
<evidence type="ECO:0000256" key="7">
    <source>
        <dbReference type="ARBA" id="ARBA00023306"/>
    </source>
</evidence>
<reference evidence="12" key="1">
    <citation type="journal article" date="2023" name="Science">
        <title>Genome structures resolve the early diversification of teleost fishes.</title>
        <authorList>
            <person name="Parey E."/>
            <person name="Louis A."/>
            <person name="Montfort J."/>
            <person name="Bouchez O."/>
            <person name="Roques C."/>
            <person name="Iampietro C."/>
            <person name="Lluch J."/>
            <person name="Castinel A."/>
            <person name="Donnadieu C."/>
            <person name="Desvignes T."/>
            <person name="Floi Bucao C."/>
            <person name="Jouanno E."/>
            <person name="Wen M."/>
            <person name="Mejri S."/>
            <person name="Dirks R."/>
            <person name="Jansen H."/>
            <person name="Henkel C."/>
            <person name="Chen W.J."/>
            <person name="Zahm M."/>
            <person name="Cabau C."/>
            <person name="Klopp C."/>
            <person name="Thompson A.W."/>
            <person name="Robinson-Rechavi M."/>
            <person name="Braasch I."/>
            <person name="Lecointre G."/>
            <person name="Bobe J."/>
            <person name="Postlethwait J.H."/>
            <person name="Berthelot C."/>
            <person name="Roest Crollius H."/>
            <person name="Guiguen Y."/>
        </authorList>
    </citation>
    <scope>NUCLEOTIDE SEQUENCE</scope>
    <source>
        <strain evidence="12">NC1722</strain>
    </source>
</reference>
<dbReference type="GO" id="GO:0031536">
    <property type="term" value="P:positive regulation of exit from mitosis"/>
    <property type="evidence" value="ECO:0007669"/>
    <property type="project" value="TreeGrafter"/>
</dbReference>
<dbReference type="PANTHER" id="PTHR31092">
    <property type="entry name" value="SORORIN"/>
    <property type="match status" value="1"/>
</dbReference>
<feature type="domain" description="Sororin C-terminal region" evidence="11">
    <location>
        <begin position="257"/>
        <end position="280"/>
    </location>
</feature>
<feature type="domain" description="Sororin-like middle region" evidence="10">
    <location>
        <begin position="106"/>
        <end position="241"/>
    </location>
</feature>
<dbReference type="InterPro" id="IPR057261">
    <property type="entry name" value="Sororin-like_M"/>
</dbReference>
<comment type="subcellular location">
    <subcellularLocation>
        <location evidence="2">Chromosome</location>
    </subcellularLocation>
    <subcellularLocation>
        <location evidence="1">Nucleus</location>
    </subcellularLocation>
</comment>
<dbReference type="GO" id="GO:0006302">
    <property type="term" value="P:double-strand break repair"/>
    <property type="evidence" value="ECO:0007669"/>
    <property type="project" value="TreeGrafter"/>
</dbReference>
<dbReference type="PANTHER" id="PTHR31092:SF2">
    <property type="entry name" value="SORORIN"/>
    <property type="match status" value="1"/>
</dbReference>
<dbReference type="InterPro" id="IPR018605">
    <property type="entry name" value="Sororin"/>
</dbReference>
<dbReference type="InterPro" id="IPR057337">
    <property type="entry name" value="Sororin_C"/>
</dbReference>
<dbReference type="Proteomes" id="UP001221898">
    <property type="component" value="Unassembled WGS sequence"/>
</dbReference>
<feature type="compositionally biased region" description="Low complexity" evidence="9">
    <location>
        <begin position="116"/>
        <end position="129"/>
    </location>
</feature>
<keyword evidence="3" id="KW-0158">Chromosome</keyword>
<dbReference type="Pfam" id="PF25220">
    <property type="entry name" value="Sororin_C"/>
    <property type="match status" value="1"/>
</dbReference>
<dbReference type="GO" id="GO:0007080">
    <property type="term" value="P:mitotic metaphase chromosome alignment"/>
    <property type="evidence" value="ECO:0007669"/>
    <property type="project" value="TreeGrafter"/>
</dbReference>
<dbReference type="EMBL" id="JAINUG010000049">
    <property type="protein sequence ID" value="KAJ8405173.1"/>
    <property type="molecule type" value="Genomic_DNA"/>
</dbReference>
<evidence type="ECO:0000256" key="8">
    <source>
        <dbReference type="ARBA" id="ARBA00093465"/>
    </source>
</evidence>
<evidence type="ECO:0000256" key="4">
    <source>
        <dbReference type="ARBA" id="ARBA00022618"/>
    </source>
</evidence>
<feature type="compositionally biased region" description="Basic and acidic residues" evidence="9">
    <location>
        <begin position="88"/>
        <end position="105"/>
    </location>
</feature>
<feature type="region of interest" description="Disordered" evidence="9">
    <location>
        <begin position="1"/>
        <end position="38"/>
    </location>
</feature>
<evidence type="ECO:0000256" key="2">
    <source>
        <dbReference type="ARBA" id="ARBA00004286"/>
    </source>
</evidence>
<keyword evidence="7" id="KW-0131">Cell cycle</keyword>
<keyword evidence="13" id="KW-1185">Reference proteome</keyword>
<dbReference type="GO" id="GO:0005634">
    <property type="term" value="C:nucleus"/>
    <property type="evidence" value="ECO:0007669"/>
    <property type="project" value="UniProtKB-SubCell"/>
</dbReference>
<name>A0AAD7SMF8_9TELE</name>
<keyword evidence="6" id="KW-0539">Nucleus</keyword>
<proteinExistence type="inferred from homology"/>
<dbReference type="GO" id="GO:0007064">
    <property type="term" value="P:mitotic sister chromatid cohesion"/>
    <property type="evidence" value="ECO:0007669"/>
    <property type="project" value="TreeGrafter"/>
</dbReference>
<dbReference type="AlphaFoldDB" id="A0AAD7SMF8"/>
<keyword evidence="5" id="KW-0498">Mitosis</keyword>
<comment type="similarity">
    <text evidence="8">Belongs to the sororin family.</text>
</comment>
<feature type="region of interest" description="Disordered" evidence="9">
    <location>
        <begin position="67"/>
        <end position="147"/>
    </location>
</feature>
<evidence type="ECO:0000313" key="12">
    <source>
        <dbReference type="EMBL" id="KAJ8405173.1"/>
    </source>
</evidence>
<keyword evidence="4" id="KW-0132">Cell division</keyword>
<gene>
    <name evidence="12" type="ORF">AAFF_G00321640</name>
</gene>
<dbReference type="GO" id="GO:0051301">
    <property type="term" value="P:cell division"/>
    <property type="evidence" value="ECO:0007669"/>
    <property type="project" value="UniProtKB-KW"/>
</dbReference>
<dbReference type="GO" id="GO:0005694">
    <property type="term" value="C:chromosome"/>
    <property type="evidence" value="ECO:0007669"/>
    <property type="project" value="UniProtKB-SubCell"/>
</dbReference>
<evidence type="ECO:0000256" key="9">
    <source>
        <dbReference type="SAM" id="MobiDB-lite"/>
    </source>
</evidence>
<evidence type="ECO:0000256" key="1">
    <source>
        <dbReference type="ARBA" id="ARBA00004123"/>
    </source>
</evidence>
<evidence type="ECO:0000256" key="5">
    <source>
        <dbReference type="ARBA" id="ARBA00022776"/>
    </source>
</evidence>
<evidence type="ECO:0000256" key="6">
    <source>
        <dbReference type="ARBA" id="ARBA00023242"/>
    </source>
</evidence>
<evidence type="ECO:0000259" key="11">
    <source>
        <dbReference type="Pfam" id="PF25220"/>
    </source>
</evidence>
<sequence length="280" mass="30759">MTTQPLPMKQGKYKEDNPNLHSPPPRRRSARLCPTDSDENKTVVLTEIVQTVSPGMKRSITFRKIMPRKTQVVGTPGPPLRRSPRVSECNKENVNRLSGTKREQTRMPTSTPASVLLPKPSILSPILAPADPPPKQQQDATSLEWSQKVRRSYSRLSAGDRSFEGPAANAPLSPAPCRRETLFGFAQLQTPPMAGGRAERLGAPAEMSLSVSTSSFSLLEGNGSVTDSPECDVNIPGVAMVKDKKRRKRVPQIKLKEFDTLAAKMNAEFDEAESFDLVVE</sequence>
<evidence type="ECO:0008006" key="14">
    <source>
        <dbReference type="Google" id="ProtNLM"/>
    </source>
</evidence>
<accession>A0AAD7SMF8</accession>
<comment type="caution">
    <text evidence="12">The sequence shown here is derived from an EMBL/GenBank/DDBJ whole genome shotgun (WGS) entry which is preliminary data.</text>
</comment>
<evidence type="ECO:0000256" key="3">
    <source>
        <dbReference type="ARBA" id="ARBA00022454"/>
    </source>
</evidence>
<organism evidence="12 13">
    <name type="scientific">Aldrovandia affinis</name>
    <dbReference type="NCBI Taxonomy" id="143900"/>
    <lineage>
        <taxon>Eukaryota</taxon>
        <taxon>Metazoa</taxon>
        <taxon>Chordata</taxon>
        <taxon>Craniata</taxon>
        <taxon>Vertebrata</taxon>
        <taxon>Euteleostomi</taxon>
        <taxon>Actinopterygii</taxon>
        <taxon>Neopterygii</taxon>
        <taxon>Teleostei</taxon>
        <taxon>Notacanthiformes</taxon>
        <taxon>Halosauridae</taxon>
        <taxon>Aldrovandia</taxon>
    </lineage>
</organism>
<dbReference type="Pfam" id="PF09666">
    <property type="entry name" value="Sororin_middle"/>
    <property type="match status" value="1"/>
</dbReference>
<evidence type="ECO:0000313" key="13">
    <source>
        <dbReference type="Proteomes" id="UP001221898"/>
    </source>
</evidence>